<evidence type="ECO:0000313" key="10">
    <source>
        <dbReference type="EMBL" id="CAD9668924.1"/>
    </source>
</evidence>
<dbReference type="EMBL" id="HBHK01004379">
    <property type="protein sequence ID" value="CAD9668924.1"/>
    <property type="molecule type" value="Transcribed_RNA"/>
</dbReference>
<evidence type="ECO:0000256" key="5">
    <source>
        <dbReference type="ARBA" id="ARBA00022989"/>
    </source>
</evidence>
<dbReference type="GO" id="GO:0016811">
    <property type="term" value="F:hydrolase activity, acting on carbon-nitrogen (but not peptide) bonds, in linear amides"/>
    <property type="evidence" value="ECO:0007669"/>
    <property type="project" value="InterPro"/>
</dbReference>
<evidence type="ECO:0000256" key="1">
    <source>
        <dbReference type="ARBA" id="ARBA00004141"/>
    </source>
</evidence>
<feature type="binding site" evidence="7">
    <location>
        <position position="62"/>
    </location>
    <ligand>
        <name>Ca(2+)</name>
        <dbReference type="ChEBI" id="CHEBI:29108"/>
    </ligand>
</feature>
<sequence length="290" mass="32825">MLLHNDHDTHLGRIRICAYVVVGLCALILIVKLETMQQLSEYESSPIDWCETNYEVHEDIAEFWNSFSSIPIALVAPLGYMQNIVPPHVWVEFSDVKLIFVLIVLIGAGSTYFHSTLSVFGQIMDEMSIIWLTLYSALLVIPPNQYRLLVASAFMRSVFVAFICATTMLGLLLPVVSHIFVLACAPFGLYNHVQAFRKSKNVVAKAKFRLALKFFTAAWACWLTDRFFCSKIQWLRAEYGVALQLHACWHILIAIVAYILIGVCLAFREEVHAPFRAARSPNSRSHVSIV</sequence>
<dbReference type="Pfam" id="PF05875">
    <property type="entry name" value="Ceramidase"/>
    <property type="match status" value="1"/>
</dbReference>
<feature type="binding site" evidence="7">
    <location>
        <position position="48"/>
    </location>
    <ligand>
        <name>Ca(2+)</name>
        <dbReference type="ChEBI" id="CHEBI:29108"/>
    </ligand>
</feature>
<organism evidence="10">
    <name type="scientific">Mucochytrium quahogii</name>
    <dbReference type="NCBI Taxonomy" id="96639"/>
    <lineage>
        <taxon>Eukaryota</taxon>
        <taxon>Sar</taxon>
        <taxon>Stramenopiles</taxon>
        <taxon>Bigyra</taxon>
        <taxon>Labyrinthulomycetes</taxon>
        <taxon>Thraustochytrida</taxon>
        <taxon>Thraustochytriidae</taxon>
        <taxon>Mucochytrium</taxon>
    </lineage>
</organism>
<evidence type="ECO:0000256" key="4">
    <source>
        <dbReference type="ARBA" id="ARBA00022801"/>
    </source>
</evidence>
<dbReference type="GO" id="GO:0046872">
    <property type="term" value="F:metal ion binding"/>
    <property type="evidence" value="ECO:0007669"/>
    <property type="project" value="UniProtKB-KW"/>
</dbReference>
<dbReference type="InterPro" id="IPR008901">
    <property type="entry name" value="ACER"/>
</dbReference>
<evidence type="ECO:0000256" key="8">
    <source>
        <dbReference type="PIRSR" id="PIRSR608901-2"/>
    </source>
</evidence>
<reference evidence="10" key="1">
    <citation type="submission" date="2021-01" db="EMBL/GenBank/DDBJ databases">
        <authorList>
            <person name="Corre E."/>
            <person name="Pelletier E."/>
            <person name="Niang G."/>
            <person name="Scheremetjew M."/>
            <person name="Finn R."/>
            <person name="Kale V."/>
            <person name="Holt S."/>
            <person name="Cochrane G."/>
            <person name="Meng A."/>
            <person name="Brown T."/>
            <person name="Cohen L."/>
        </authorList>
    </citation>
    <scope>NUCLEOTIDE SEQUENCE</scope>
    <source>
        <strain evidence="10">NY070348D</strain>
    </source>
</reference>
<evidence type="ECO:0000256" key="2">
    <source>
        <dbReference type="ARBA" id="ARBA00009780"/>
    </source>
</evidence>
<feature type="transmembrane region" description="Helical" evidence="9">
    <location>
        <begin position="129"/>
        <end position="146"/>
    </location>
</feature>
<feature type="transmembrane region" description="Helical" evidence="9">
    <location>
        <begin position="158"/>
        <end position="189"/>
    </location>
</feature>
<accession>A0A7S2W672</accession>
<feature type="transmembrane region" description="Helical" evidence="9">
    <location>
        <begin position="98"/>
        <end position="117"/>
    </location>
</feature>
<evidence type="ECO:0000256" key="7">
    <source>
        <dbReference type="PIRSR" id="PIRSR608901-1"/>
    </source>
</evidence>
<feature type="binding site" evidence="8">
    <location>
        <position position="246"/>
    </location>
    <ligand>
        <name>Zn(2+)</name>
        <dbReference type="ChEBI" id="CHEBI:29105"/>
        <note>catalytic</note>
    </ligand>
</feature>
<comment type="subcellular location">
    <subcellularLocation>
        <location evidence="1">Membrane</location>
        <topology evidence="1">Multi-pass membrane protein</topology>
    </subcellularLocation>
</comment>
<keyword evidence="3 9" id="KW-0812">Transmembrane</keyword>
<keyword evidence="4" id="KW-0378">Hydrolase</keyword>
<feature type="transmembrane region" description="Helical" evidence="9">
    <location>
        <begin position="248"/>
        <end position="267"/>
    </location>
</feature>
<dbReference type="GO" id="GO:0046512">
    <property type="term" value="P:sphingosine biosynthetic process"/>
    <property type="evidence" value="ECO:0007669"/>
    <property type="project" value="TreeGrafter"/>
</dbReference>
<feature type="binding site" evidence="7">
    <location>
        <position position="51"/>
    </location>
    <ligand>
        <name>Ca(2+)</name>
        <dbReference type="ChEBI" id="CHEBI:29108"/>
    </ligand>
</feature>
<feature type="transmembrane region" description="Helical" evidence="9">
    <location>
        <begin position="12"/>
        <end position="31"/>
    </location>
</feature>
<keyword evidence="6 9" id="KW-0472">Membrane</keyword>
<dbReference type="PANTHER" id="PTHR46139">
    <property type="entry name" value="ALKALINE CERAMIDASE"/>
    <property type="match status" value="1"/>
</dbReference>
<feature type="binding site" evidence="8">
    <location>
        <position position="114"/>
    </location>
    <ligand>
        <name>Zn(2+)</name>
        <dbReference type="ChEBI" id="CHEBI:29105"/>
        <note>catalytic</note>
    </ligand>
</feature>
<proteinExistence type="inferred from homology"/>
<name>A0A7S2W672_9STRA</name>
<keyword evidence="8" id="KW-0862">Zinc</keyword>
<dbReference type="GO" id="GO:0016020">
    <property type="term" value="C:membrane"/>
    <property type="evidence" value="ECO:0007669"/>
    <property type="project" value="UniProtKB-SubCell"/>
</dbReference>
<evidence type="ECO:0000256" key="6">
    <source>
        <dbReference type="ARBA" id="ARBA00023136"/>
    </source>
</evidence>
<feature type="binding site" evidence="8">
    <location>
        <position position="250"/>
    </location>
    <ligand>
        <name>Zn(2+)</name>
        <dbReference type="ChEBI" id="CHEBI:29105"/>
        <note>catalytic</note>
    </ligand>
</feature>
<evidence type="ECO:0000256" key="9">
    <source>
        <dbReference type="SAM" id="Phobius"/>
    </source>
</evidence>
<comment type="cofactor">
    <cofactor evidence="8">
        <name>Zn(2+)</name>
        <dbReference type="ChEBI" id="CHEBI:29105"/>
    </cofactor>
</comment>
<dbReference type="GO" id="GO:0046514">
    <property type="term" value="P:ceramide catabolic process"/>
    <property type="evidence" value="ECO:0007669"/>
    <property type="project" value="TreeGrafter"/>
</dbReference>
<gene>
    <name evidence="10" type="ORF">QSP1433_LOCUS2635</name>
</gene>
<dbReference type="PANTHER" id="PTHR46139:SF3">
    <property type="entry name" value="ALKALINE CERAMIDASE"/>
    <property type="match status" value="1"/>
</dbReference>
<keyword evidence="5 9" id="KW-1133">Transmembrane helix</keyword>
<keyword evidence="7" id="KW-0106">Calcium</keyword>
<evidence type="ECO:0000256" key="3">
    <source>
        <dbReference type="ARBA" id="ARBA00022692"/>
    </source>
</evidence>
<feature type="binding site" evidence="7">
    <location>
        <position position="53"/>
    </location>
    <ligand>
        <name>Ca(2+)</name>
        <dbReference type="ChEBI" id="CHEBI:29108"/>
    </ligand>
</feature>
<feature type="binding site" evidence="7">
    <location>
        <position position="49"/>
    </location>
    <ligand>
        <name>Ca(2+)</name>
        <dbReference type="ChEBI" id="CHEBI:29108"/>
    </ligand>
</feature>
<protein>
    <recommendedName>
        <fullName evidence="11">Alkaline ceramidase</fullName>
    </recommendedName>
</protein>
<comment type="similarity">
    <text evidence="2">Belongs to the alkaline ceramidase family.</text>
</comment>
<dbReference type="AlphaFoldDB" id="A0A7S2W672"/>
<evidence type="ECO:0008006" key="11">
    <source>
        <dbReference type="Google" id="ProtNLM"/>
    </source>
</evidence>
<keyword evidence="7" id="KW-0479">Metal-binding</keyword>